<reference evidence="10" key="1">
    <citation type="journal article" date="2019" name="Int. J. Syst. Evol. Microbiol.">
        <title>The Global Catalogue of Microorganisms (GCM) 10K type strain sequencing project: providing services to taxonomists for standard genome sequencing and annotation.</title>
        <authorList>
            <consortium name="The Broad Institute Genomics Platform"/>
            <consortium name="The Broad Institute Genome Sequencing Center for Infectious Disease"/>
            <person name="Wu L."/>
            <person name="Ma J."/>
        </authorList>
    </citation>
    <scope>NUCLEOTIDE SEQUENCE [LARGE SCALE GENOMIC DNA]</scope>
    <source>
        <strain evidence="10">CCUG 48316</strain>
    </source>
</reference>
<keyword evidence="4" id="KW-0238">DNA-binding</keyword>
<sequence length="377" mass="42192">MPPGAKLHRPNRLDALCQGRDHPYRPNGSEDLQLPRQGRDERLIALGDAVNTVWNYFNEISMRSAQRGPIWAAKKQLRVLTKGSGKLLGLPSQVVQEMINQYVIKRKAARRPKLRWRASRGPRRALGWVPFTNQDIALDGTTVLLRGQRFRLWLHRAVEGRIKSGNFSQDARGRWYCNLVCEVPRSQGRGRDDIGVDLGLKSVAKCSDGTGLEQAQFYRCLEPKLAEAQRKRRKRQVKSIHAKIANRRKDVLHKFSRALVDRARKITVGDVSASAMTKTRMAKSVLDAGWSTLRGMLRYKCDHAGVAYAEVNEANTTRTCSFCGRLSGPTGLAGLSIRRWTCGECGSEHERDQNAARNIARLGCETPCPSGHGSPGF</sequence>
<evidence type="ECO:0000256" key="6">
    <source>
        <dbReference type="SAM" id="MobiDB-lite"/>
    </source>
</evidence>
<accession>A0ABW2BHW1</accession>
<dbReference type="Proteomes" id="UP001596292">
    <property type="component" value="Unassembled WGS sequence"/>
</dbReference>
<dbReference type="RefSeq" id="WP_230365910.1">
    <property type="nucleotide sequence ID" value="NZ_JBHSWN010000001.1"/>
</dbReference>
<keyword evidence="9" id="KW-0378">Hydrolase</keyword>
<evidence type="ECO:0000256" key="2">
    <source>
        <dbReference type="ARBA" id="ARBA00011044"/>
    </source>
</evidence>
<evidence type="ECO:0000256" key="1">
    <source>
        <dbReference type="ARBA" id="ARBA00008761"/>
    </source>
</evidence>
<dbReference type="InterPro" id="IPR010095">
    <property type="entry name" value="Cas12f1-like_TNB"/>
</dbReference>
<dbReference type="PANTHER" id="PTHR30405">
    <property type="entry name" value="TRANSPOSASE"/>
    <property type="match status" value="1"/>
</dbReference>
<keyword evidence="3" id="KW-0815">Transposition</keyword>
<dbReference type="InterPro" id="IPR001959">
    <property type="entry name" value="Transposase"/>
</dbReference>
<comment type="caution">
    <text evidence="9">The sequence shown here is derived from an EMBL/GenBank/DDBJ whole genome shotgun (WGS) entry which is preliminary data.</text>
</comment>
<proteinExistence type="inferred from homology"/>
<dbReference type="Pfam" id="PF01385">
    <property type="entry name" value="OrfB_IS605"/>
    <property type="match status" value="1"/>
</dbReference>
<comment type="similarity">
    <text evidence="1">In the C-terminal section; belongs to the transposase 35 family.</text>
</comment>
<comment type="similarity">
    <text evidence="2">In the N-terminal section; belongs to the transposase 2 family.</text>
</comment>
<keyword evidence="10" id="KW-1185">Reference proteome</keyword>
<dbReference type="NCBIfam" id="NF040570">
    <property type="entry name" value="guided_TnpB"/>
    <property type="match status" value="1"/>
</dbReference>
<evidence type="ECO:0000256" key="3">
    <source>
        <dbReference type="ARBA" id="ARBA00022578"/>
    </source>
</evidence>
<keyword evidence="9" id="KW-0255">Endonuclease</keyword>
<evidence type="ECO:0000313" key="10">
    <source>
        <dbReference type="Proteomes" id="UP001596292"/>
    </source>
</evidence>
<dbReference type="PANTHER" id="PTHR30405:SF11">
    <property type="entry name" value="RNA-GUIDED DNA ENDONUCLEASE RV2885C-RELATED"/>
    <property type="match status" value="1"/>
</dbReference>
<feature type="domain" description="Cas12f1-like TNB" evidence="8">
    <location>
        <begin position="290"/>
        <end position="359"/>
    </location>
</feature>
<keyword evidence="5" id="KW-0233">DNA recombination</keyword>
<protein>
    <submittedName>
        <fullName evidence="9">RNA-guided endonuclease InsQ/TnpB family protein</fullName>
    </submittedName>
</protein>
<name>A0ABW2BHW1_9HYPH</name>
<keyword evidence="9" id="KW-0540">Nuclease</keyword>
<gene>
    <name evidence="9" type="ORF">ACFQE0_08695</name>
</gene>
<evidence type="ECO:0000313" key="9">
    <source>
        <dbReference type="EMBL" id="MFC6789687.1"/>
    </source>
</evidence>
<evidence type="ECO:0000259" key="7">
    <source>
        <dbReference type="Pfam" id="PF01385"/>
    </source>
</evidence>
<feature type="domain" description="Probable transposase IS891/IS1136/IS1341" evidence="7">
    <location>
        <begin position="185"/>
        <end position="279"/>
    </location>
</feature>
<dbReference type="Pfam" id="PF07282">
    <property type="entry name" value="Cas12f1-like_TNB"/>
    <property type="match status" value="1"/>
</dbReference>
<dbReference type="GO" id="GO:0004519">
    <property type="term" value="F:endonuclease activity"/>
    <property type="evidence" value="ECO:0007669"/>
    <property type="project" value="UniProtKB-KW"/>
</dbReference>
<evidence type="ECO:0000256" key="4">
    <source>
        <dbReference type="ARBA" id="ARBA00023125"/>
    </source>
</evidence>
<dbReference type="InterPro" id="IPR051399">
    <property type="entry name" value="RNA-guided_DNA_endo/Transpos"/>
</dbReference>
<feature type="region of interest" description="Disordered" evidence="6">
    <location>
        <begin position="16"/>
        <end position="36"/>
    </location>
</feature>
<dbReference type="NCBIfam" id="TIGR01766">
    <property type="entry name" value="IS200/IS605 family accessory protein TnpB-like domain"/>
    <property type="match status" value="1"/>
</dbReference>
<evidence type="ECO:0000259" key="8">
    <source>
        <dbReference type="Pfam" id="PF07282"/>
    </source>
</evidence>
<evidence type="ECO:0000256" key="5">
    <source>
        <dbReference type="ARBA" id="ARBA00023172"/>
    </source>
</evidence>
<dbReference type="EMBL" id="JBHSWN010000001">
    <property type="protein sequence ID" value="MFC6789687.1"/>
    <property type="molecule type" value="Genomic_DNA"/>
</dbReference>
<organism evidence="9 10">
    <name type="scientific">Methylobacterium komagatae</name>
    <dbReference type="NCBI Taxonomy" id="374425"/>
    <lineage>
        <taxon>Bacteria</taxon>
        <taxon>Pseudomonadati</taxon>
        <taxon>Pseudomonadota</taxon>
        <taxon>Alphaproteobacteria</taxon>
        <taxon>Hyphomicrobiales</taxon>
        <taxon>Methylobacteriaceae</taxon>
        <taxon>Methylobacterium</taxon>
    </lineage>
</organism>